<feature type="transmembrane region" description="Helical" evidence="2">
    <location>
        <begin position="306"/>
        <end position="326"/>
    </location>
</feature>
<evidence type="ECO:0000313" key="4">
    <source>
        <dbReference type="Proteomes" id="UP000649617"/>
    </source>
</evidence>
<dbReference type="Proteomes" id="UP000649617">
    <property type="component" value="Unassembled WGS sequence"/>
</dbReference>
<proteinExistence type="predicted"/>
<keyword evidence="4" id="KW-1185">Reference proteome</keyword>
<evidence type="ECO:0000313" key="3">
    <source>
        <dbReference type="EMBL" id="CAE7328208.1"/>
    </source>
</evidence>
<feature type="compositionally biased region" description="Basic and acidic residues" evidence="1">
    <location>
        <begin position="260"/>
        <end position="272"/>
    </location>
</feature>
<dbReference type="InterPro" id="IPR011010">
    <property type="entry name" value="DNA_brk_join_enz"/>
</dbReference>
<comment type="caution">
    <text evidence="3">The sequence shown here is derived from an EMBL/GenBank/DDBJ whole genome shotgun (WGS) entry which is preliminary data.</text>
</comment>
<accession>A0A812NWX8</accession>
<evidence type="ECO:0000256" key="2">
    <source>
        <dbReference type="SAM" id="Phobius"/>
    </source>
</evidence>
<feature type="region of interest" description="Disordered" evidence="1">
    <location>
        <begin position="260"/>
        <end position="289"/>
    </location>
</feature>
<gene>
    <name evidence="3" type="primary">Cacna1c</name>
    <name evidence="3" type="ORF">SPIL2461_LOCUS7595</name>
</gene>
<dbReference type="EMBL" id="CAJNIZ010012038">
    <property type="protein sequence ID" value="CAE7328208.1"/>
    <property type="molecule type" value="Genomic_DNA"/>
</dbReference>
<evidence type="ECO:0000256" key="1">
    <source>
        <dbReference type="SAM" id="MobiDB-lite"/>
    </source>
</evidence>
<reference evidence="3" key="1">
    <citation type="submission" date="2021-02" db="EMBL/GenBank/DDBJ databases">
        <authorList>
            <person name="Dougan E. K."/>
            <person name="Rhodes N."/>
            <person name="Thang M."/>
            <person name="Chan C."/>
        </authorList>
    </citation>
    <scope>NUCLEOTIDE SEQUENCE</scope>
</reference>
<keyword evidence="2" id="KW-0472">Membrane</keyword>
<feature type="region of interest" description="Disordered" evidence="1">
    <location>
        <begin position="829"/>
        <end position="861"/>
    </location>
</feature>
<keyword evidence="2" id="KW-0812">Transmembrane</keyword>
<name>A0A812NWX8_SYMPI</name>
<protein>
    <submittedName>
        <fullName evidence="3">Cacna1c protein</fullName>
    </submittedName>
</protein>
<keyword evidence="2" id="KW-1133">Transmembrane helix</keyword>
<organism evidence="3 4">
    <name type="scientific">Symbiodinium pilosum</name>
    <name type="common">Dinoflagellate</name>
    <dbReference type="NCBI Taxonomy" id="2952"/>
    <lineage>
        <taxon>Eukaryota</taxon>
        <taxon>Sar</taxon>
        <taxon>Alveolata</taxon>
        <taxon>Dinophyceae</taxon>
        <taxon>Suessiales</taxon>
        <taxon>Symbiodiniaceae</taxon>
        <taxon>Symbiodinium</taxon>
    </lineage>
</organism>
<feature type="compositionally biased region" description="Low complexity" evidence="1">
    <location>
        <begin position="280"/>
        <end position="289"/>
    </location>
</feature>
<dbReference type="SUPFAM" id="SSF56349">
    <property type="entry name" value="DNA breaking-rejoining enzymes"/>
    <property type="match status" value="1"/>
</dbReference>
<dbReference type="GO" id="GO:0003677">
    <property type="term" value="F:DNA binding"/>
    <property type="evidence" value="ECO:0007669"/>
    <property type="project" value="InterPro"/>
</dbReference>
<sequence>MADLTLYITEIQVVVHSGDAEGFLWHHRILLHRVEAGNWLTLTPVLEIQRRDLGAQRHRVLDRAAPFPADIVDEIYAHDPIGRASLANYKRQAQIQAAVLGEGAVIDTDAFSWIVSILGALTLGDATGLAFTSKGVILLGGEEVFVERVGSNEVEEWRRARGLETSDVRLLGDRRDPSGKKRLDLKEAVAFMKSPADPEFPIAGVRVAREFHESVVWTSLKARQRFQMAGPALRNTEWVTGRLKERASIWKQERLYNQERRQLRTRGGRNEGGDSSSDGAMVAAPPSMAPARPNERGLRMHGMNSVYGAPLCTIGVGILFLYLDFLMGEGDLARRSHLYSQEASPLVATDLDKIKILRRRLGPKNARDLAPREARGYLEHFSELGLELDLILENLNEPYWDPGLRRDKHKRILFQALDRANLLDFRRQSKARVGFFTVRRKDGQQRLIVDARQANSCHHSPPVTRLATPAGMTAVDLIKETLLSSGFGEALDMHGVMAEAGDVGDCFYNFCIPELASWFCTDDAFDDLELREYGFRVDSVCNDDTGKREALQPGEKVYAAFKGIPMGWSWALYLANEIVCHQVAATSGHEAPETEEIRPEADGQLGTSAGFWRPLYRYGQTAESLEVVAGGYVNHLLIILVISVAAAMPRAMTADLIKAGCSCGERGVAMARSWRRLGGLSGISAGVLDNDLIVGPGGSLAEEQGLLGHYGELEWLRGDPPRLMLEKVLVGLYGGGVACLAGGMRSLTCRGLCFDNVAGFLNDKAEEEAQRAHAARIRRWKHDIQEKVGAMARWITAKVTMRRARWAANFDTDRLRSFLDTLGASYSGGRARGAEEDPFYPQPAGAEGKAQGQGGGHSETRWRTSTAGAHAAGVEVGGVRDAGAAAALVLCVDAGVSSWRAARALRRCHSRATWLPLGKRTFVGCKADVRKCFDRVSPQAALTVLQWRGAPAWLAAILEDFTRSRRGGWRSLAFLPRSVGAGASLLQGCPFSPLLLNAMMHIWSRPGSGATFGDGTQAGAVADEMLGFELHPGKSFACNVEQREALMEHADVIGIPQTTFVLLGIPYRLTGHQAFDAKDVTKELWERGRRIRRVAVHTTNDSGEAAVWGGPLAYLLWTFIGVDLRPDFAIIVTVLTKEWLRLVRGGQGRRGLRVDDALAAVGWRTQGVEEGAVEAPPAGWPEAGVCPYLNNKADEAATFQLSTLAVVQSPGGADQGGRSLELPGVECPTAGHGAVAHRGQEGRLRETYPHLACEKGRRLTSSTTSSFPGGGYIVSVCRPDRTLLLLEVVAGDAWTSSAKANFWPATPRVPRLGELHFQLLWPAMAVFSATYKFAAQRGDRRATLWPSVRGELRQALGLIFLVEREMSAPFCKEVHIGDSSDRGYALVYTQATHRELQAALDHREKWRFIPQLDTNELSLPKLPEDEPSGYIGQTPEAGVGTRTSYGRYLNMKADREYSSALSDERRWTLVTSAPWKNVSEHQLKDCAEGRWGPDFVDFVRAQRGQPLLPRQPVEPDDDIQGVTLRADSLELDTSTSGPQTAILSGTANLTRAVSHAPLRVLPDIEKAKGQQFDLNPRTQNFLLSLVKTGILWCVHLGTPCTVWSWARRNIRDFGKARYKQAVGVAWALFSARMIRACLQRHVFVSLENPQTSRLWQFGPIRDLFKIRGVSFFTLHMCAFNQPYKKPTSILTNVSWLCAFQRRCSGGHVHQQLRGSESVVIDGKQTRVLDYLHGLEKAASGARRQLAATAGRGVQASDDFADTELFVDGRPFLKESRQYIRTRPVVFGQFDAFDIAKLAGYRQGGGAQAKTLDAYRKHIRAFEAWAAPTRRRITKANLDQMVTSYLTRLALEDEASPSVGSYLIYGLQLLRNTVPRQQFLPSAKEALAGWKNLAPGGMRLPAPEEFVFDFATLTLEQNNIDIAFAVVLQYGTYIRPSECLGLSCANVGFPAGGRYDAWSLVLAPFELGSSTKTGSYDDSVLIADRPDRKWLKEAMKFYMKLVDHNLFEHLSLERYKQWFKTAAKTPHYKAQCVMPHILRHSGASNDAFHKRRTLLEIQKRGRWQAKKSDTKSMLFFSNGGNKLLGIGMQPSVGDPRRYLL</sequence>
<feature type="region of interest" description="Disordered" evidence="1">
    <location>
        <begin position="1418"/>
        <end position="1437"/>
    </location>
</feature>